<gene>
    <name evidence="2" type="ORF">B0T25DRAFT_564440</name>
</gene>
<feature type="region of interest" description="Disordered" evidence="1">
    <location>
        <begin position="178"/>
        <end position="216"/>
    </location>
</feature>
<proteinExistence type="predicted"/>
<evidence type="ECO:0000313" key="3">
    <source>
        <dbReference type="Proteomes" id="UP001275084"/>
    </source>
</evidence>
<evidence type="ECO:0000313" key="2">
    <source>
        <dbReference type="EMBL" id="KAK3359439.1"/>
    </source>
</evidence>
<organism evidence="2 3">
    <name type="scientific">Lasiosphaeria hispida</name>
    <dbReference type="NCBI Taxonomy" id="260671"/>
    <lineage>
        <taxon>Eukaryota</taxon>
        <taxon>Fungi</taxon>
        <taxon>Dikarya</taxon>
        <taxon>Ascomycota</taxon>
        <taxon>Pezizomycotina</taxon>
        <taxon>Sordariomycetes</taxon>
        <taxon>Sordariomycetidae</taxon>
        <taxon>Sordariales</taxon>
        <taxon>Lasiosphaeriaceae</taxon>
        <taxon>Lasiosphaeria</taxon>
    </lineage>
</organism>
<dbReference type="InterPro" id="IPR052973">
    <property type="entry name" value="Fungal_sec-metab_reg_TF"/>
</dbReference>
<reference evidence="2" key="2">
    <citation type="submission" date="2023-06" db="EMBL/GenBank/DDBJ databases">
        <authorList>
            <consortium name="Lawrence Berkeley National Laboratory"/>
            <person name="Haridas S."/>
            <person name="Hensen N."/>
            <person name="Bonometti L."/>
            <person name="Westerberg I."/>
            <person name="Brannstrom I.O."/>
            <person name="Guillou S."/>
            <person name="Cros-Aarteil S."/>
            <person name="Calhoun S."/>
            <person name="Kuo A."/>
            <person name="Mondo S."/>
            <person name="Pangilinan J."/>
            <person name="Riley R."/>
            <person name="Labutti K."/>
            <person name="Andreopoulos B."/>
            <person name="Lipzen A."/>
            <person name="Chen C."/>
            <person name="Yanf M."/>
            <person name="Daum C."/>
            <person name="Ng V."/>
            <person name="Clum A."/>
            <person name="Steindorff A."/>
            <person name="Ohm R."/>
            <person name="Martin F."/>
            <person name="Silar P."/>
            <person name="Natvig D."/>
            <person name="Lalanne C."/>
            <person name="Gautier V."/>
            <person name="Ament-Velasquez S.L."/>
            <person name="Kruys A."/>
            <person name="Hutchinson M.I."/>
            <person name="Powell A.J."/>
            <person name="Barry K."/>
            <person name="Miller A.N."/>
            <person name="Grigoriev I.V."/>
            <person name="Debuchy R."/>
            <person name="Gladieux P."/>
            <person name="Thoren M.H."/>
            <person name="Johannesson H."/>
        </authorList>
    </citation>
    <scope>NUCLEOTIDE SEQUENCE</scope>
    <source>
        <strain evidence="2">CBS 955.72</strain>
    </source>
</reference>
<dbReference type="PANTHER" id="PTHR35392">
    <property type="entry name" value="ZN(II)2CYS6 TRANSCRIPTION FACTOR (EUROFUNG)-RELATED-RELATED"/>
    <property type="match status" value="1"/>
</dbReference>
<evidence type="ECO:0000256" key="1">
    <source>
        <dbReference type="SAM" id="MobiDB-lite"/>
    </source>
</evidence>
<protein>
    <submittedName>
        <fullName evidence="2">Uncharacterized protein</fullName>
    </submittedName>
</protein>
<keyword evidence="3" id="KW-1185">Reference proteome</keyword>
<feature type="compositionally biased region" description="Low complexity" evidence="1">
    <location>
        <begin position="698"/>
        <end position="740"/>
    </location>
</feature>
<sequence length="748" mass="82695">MECGHDSFLMPHVPILCGTIGTIEHSDSSVDAEVETVQQTRRENGQLAQLASWGSLDDPCVASPDTLLLQGKAKGNLFYGGPRPPLSPPLVHPRASHNSHNFAEALYLSPDEFTSQSPSPSLSSSDSLASPSPLSVNPGGQITESYRLVFEFSLSEHHDPQQLVGENENAVLDIRSSETAVHSTPQQAYSAGSTLSSGPQGQLDFSDDEDGEDDEDVTLADKSFGGVDEEPNQKPTKYVIFSPHTGGPPKKARASQSQLVQCEPNENDYGNPLAPCKTCLKVDKNSKKTIHYIPCLRFKLTGITMHRSGSLDITNRFKHTQLVDLPTYGDHRIMLMTQDLCKTPMVVQVRRFRPKKEDDIIRRYIDLRGIHKEFYTAPYCISNIGNAAQELWRYIRHNAVDGLLVVGDRTNNPIVKRTFTMLAQQCRTTPGTSTTDSESATECKEFLNDAVQLWFTMKLGTGTARLCGSDLLGMLPPDDPGYPYVGIPAPRMVVAQMDSIRTNLISSSISTSVLRRFESLITSNNMDCWFTVYLMTFLLLYEVAAASQDRLRYALQNGVRQETRYGSSKNPLTGFVEDMQFGGVMLLAYWHYFKRVDFFNQNWGDLSKSPLRSLQPDQAELLKWTVAKFDTSLRKTPGKSTKEGWEDELYWISHMFDLAPSKESGWAPPKAFEQESPSVRRDKSGSNSSEPTRRRSPSSRPVSSMSPPSMPAPSMSSFTGSESSGSPSSWSGSSGSAPDSVFSTPSPK</sequence>
<comment type="caution">
    <text evidence="2">The sequence shown here is derived from an EMBL/GenBank/DDBJ whole genome shotgun (WGS) entry which is preliminary data.</text>
</comment>
<accession>A0AAJ0HQ67</accession>
<reference evidence="2" key="1">
    <citation type="journal article" date="2023" name="Mol. Phylogenet. Evol.">
        <title>Genome-scale phylogeny and comparative genomics of the fungal order Sordariales.</title>
        <authorList>
            <person name="Hensen N."/>
            <person name="Bonometti L."/>
            <person name="Westerberg I."/>
            <person name="Brannstrom I.O."/>
            <person name="Guillou S."/>
            <person name="Cros-Aarteil S."/>
            <person name="Calhoun S."/>
            <person name="Haridas S."/>
            <person name="Kuo A."/>
            <person name="Mondo S."/>
            <person name="Pangilinan J."/>
            <person name="Riley R."/>
            <person name="LaButti K."/>
            <person name="Andreopoulos B."/>
            <person name="Lipzen A."/>
            <person name="Chen C."/>
            <person name="Yan M."/>
            <person name="Daum C."/>
            <person name="Ng V."/>
            <person name="Clum A."/>
            <person name="Steindorff A."/>
            <person name="Ohm R.A."/>
            <person name="Martin F."/>
            <person name="Silar P."/>
            <person name="Natvig D.O."/>
            <person name="Lalanne C."/>
            <person name="Gautier V."/>
            <person name="Ament-Velasquez S.L."/>
            <person name="Kruys A."/>
            <person name="Hutchinson M.I."/>
            <person name="Powell A.J."/>
            <person name="Barry K."/>
            <person name="Miller A.N."/>
            <person name="Grigoriev I.V."/>
            <person name="Debuchy R."/>
            <person name="Gladieux P."/>
            <person name="Hiltunen Thoren M."/>
            <person name="Johannesson H."/>
        </authorList>
    </citation>
    <scope>NUCLEOTIDE SEQUENCE</scope>
    <source>
        <strain evidence="2">CBS 955.72</strain>
    </source>
</reference>
<feature type="compositionally biased region" description="Polar residues" evidence="1">
    <location>
        <begin position="178"/>
        <end position="200"/>
    </location>
</feature>
<feature type="compositionally biased region" description="Low complexity" evidence="1">
    <location>
        <begin position="115"/>
        <end position="135"/>
    </location>
</feature>
<dbReference type="EMBL" id="JAUIQD010000002">
    <property type="protein sequence ID" value="KAK3359439.1"/>
    <property type="molecule type" value="Genomic_DNA"/>
</dbReference>
<feature type="region of interest" description="Disordered" evidence="1">
    <location>
        <begin position="111"/>
        <end position="139"/>
    </location>
</feature>
<feature type="region of interest" description="Disordered" evidence="1">
    <location>
        <begin position="663"/>
        <end position="748"/>
    </location>
</feature>
<dbReference type="PANTHER" id="PTHR35392:SF3">
    <property type="entry name" value="ZN(2)-C6 FUNGAL-TYPE DOMAIN-CONTAINING PROTEIN"/>
    <property type="match status" value="1"/>
</dbReference>
<feature type="compositionally biased region" description="Acidic residues" evidence="1">
    <location>
        <begin position="205"/>
        <end position="216"/>
    </location>
</feature>
<dbReference type="Proteomes" id="UP001275084">
    <property type="component" value="Unassembled WGS sequence"/>
</dbReference>
<name>A0AAJ0HQ67_9PEZI</name>
<dbReference type="AlphaFoldDB" id="A0AAJ0HQ67"/>